<accession>E6J0R6</accession>
<dbReference type="EMBL" id="AECT01000014">
    <property type="protein sequence ID" value="EFU22524.1"/>
    <property type="molecule type" value="Genomic_DNA"/>
</dbReference>
<sequence>MFFFSDWLYFNISLSSLKFYILHNFLKSYFYFISMEQKITKSTLDDSS</sequence>
<dbReference type="Proteomes" id="UP000002973">
    <property type="component" value="Unassembled WGS sequence"/>
</dbReference>
<protein>
    <submittedName>
        <fullName evidence="1">Uncharacterized protein</fullName>
    </submittedName>
</protein>
<reference evidence="1 2" key="1">
    <citation type="submission" date="2010-11" db="EMBL/GenBank/DDBJ databases">
        <authorList>
            <person name="Weinstock G."/>
            <person name="Sodergren E."/>
            <person name="Clifton S."/>
            <person name="Fulton L."/>
            <person name="Fulton B."/>
            <person name="Courtney L."/>
            <person name="Fronick C."/>
            <person name="Harrison M."/>
            <person name="Strong C."/>
            <person name="Farmer C."/>
            <person name="Delahaunty K."/>
            <person name="Markovic C."/>
            <person name="Hall O."/>
            <person name="Minx P."/>
            <person name="Tomlinson C."/>
            <person name="Mitreva M."/>
            <person name="Hou S."/>
            <person name="Chen J."/>
            <person name="Wollam A."/>
            <person name="Pepin K.H."/>
            <person name="Johnson M."/>
            <person name="Bhonagiri V."/>
            <person name="Zhang X."/>
            <person name="Suruliraj S."/>
            <person name="Warren W."/>
            <person name="Chinwalla A."/>
            <person name="Mardis E.R."/>
            <person name="Wilson R.K."/>
        </authorList>
    </citation>
    <scope>NUCLEOTIDE SEQUENCE [LARGE SCALE GENOMIC DNA]</scope>
    <source>
        <strain evidence="1 2">F0211</strain>
    </source>
</reference>
<name>E6J0R6_STRAP</name>
<comment type="caution">
    <text evidence="1">The sequence shown here is derived from an EMBL/GenBank/DDBJ whole genome shotgun (WGS) entry which is preliminary data.</text>
</comment>
<proteinExistence type="predicted"/>
<gene>
    <name evidence="1" type="ORF">HMPREF0813_00839</name>
</gene>
<dbReference type="AlphaFoldDB" id="E6J0R6"/>
<evidence type="ECO:0000313" key="2">
    <source>
        <dbReference type="Proteomes" id="UP000002973"/>
    </source>
</evidence>
<organism evidence="1 2">
    <name type="scientific">Streptococcus anginosus F0211</name>
    <dbReference type="NCBI Taxonomy" id="706437"/>
    <lineage>
        <taxon>Bacteria</taxon>
        <taxon>Bacillati</taxon>
        <taxon>Bacillota</taxon>
        <taxon>Bacilli</taxon>
        <taxon>Lactobacillales</taxon>
        <taxon>Streptococcaceae</taxon>
        <taxon>Streptococcus</taxon>
        <taxon>Streptococcus anginosus group</taxon>
    </lineage>
</organism>
<evidence type="ECO:0000313" key="1">
    <source>
        <dbReference type="EMBL" id="EFU22524.1"/>
    </source>
</evidence>